<keyword evidence="3" id="KW-1185">Reference proteome</keyword>
<accession>A0A4V1AEY6</accession>
<gene>
    <name evidence="2" type="primary">MPUL0F04310</name>
    <name evidence="2" type="ORF">METSCH_F04310</name>
</gene>
<name>A0A4V1AEY6_9ASCO</name>
<evidence type="ECO:0000313" key="3">
    <source>
        <dbReference type="Proteomes" id="UP000292447"/>
    </source>
</evidence>
<evidence type="ECO:0000256" key="1">
    <source>
        <dbReference type="SAM" id="SignalP"/>
    </source>
</evidence>
<keyword evidence="1" id="KW-0732">Signal</keyword>
<sequence length="120" mass="12299">MKLLSIVYFCVLFSLGFAATTTTSSSSSSASSSSSVEPTTVWVTITTGGALATVQSIWVQSFMSTYSDATSSATSGSMGMGSLSGSVGGVRTYTQLTVNGGSALYSNSMALVVLFLNWVL</sequence>
<dbReference type="InterPro" id="IPR031452">
    <property type="entry name" value="Kre1"/>
</dbReference>
<dbReference type="EMBL" id="CP034461">
    <property type="protein sequence ID" value="QBM90843.1"/>
    <property type="molecule type" value="Genomic_DNA"/>
</dbReference>
<dbReference type="Pfam" id="PF17056">
    <property type="entry name" value="KRE1"/>
    <property type="match status" value="1"/>
</dbReference>
<organism evidence="2 3">
    <name type="scientific">Metschnikowia aff. pulcherrima</name>
    <dbReference type="NCBI Taxonomy" id="2163413"/>
    <lineage>
        <taxon>Eukaryota</taxon>
        <taxon>Fungi</taxon>
        <taxon>Dikarya</taxon>
        <taxon>Ascomycota</taxon>
        <taxon>Saccharomycotina</taxon>
        <taxon>Pichiomycetes</taxon>
        <taxon>Metschnikowiaceae</taxon>
        <taxon>Metschnikowia</taxon>
    </lineage>
</organism>
<feature type="signal peptide" evidence="1">
    <location>
        <begin position="1"/>
        <end position="18"/>
    </location>
</feature>
<dbReference type="AlphaFoldDB" id="A0A4V1AEY6"/>
<proteinExistence type="predicted"/>
<dbReference type="Proteomes" id="UP000292447">
    <property type="component" value="Chromosome VI"/>
</dbReference>
<evidence type="ECO:0000313" key="2">
    <source>
        <dbReference type="EMBL" id="QBM90843.1"/>
    </source>
</evidence>
<dbReference type="GO" id="GO:0031505">
    <property type="term" value="P:fungal-type cell wall organization"/>
    <property type="evidence" value="ECO:0007669"/>
    <property type="project" value="InterPro"/>
</dbReference>
<reference evidence="3" key="1">
    <citation type="submission" date="2019-03" db="EMBL/GenBank/DDBJ databases">
        <title>Snf2 controls pulcherriminic acid biosynthesis and connects pigmentation and antifungal activity of the yeast Metschnikowia pulcherrima.</title>
        <authorList>
            <person name="Gore-Lloyd D."/>
            <person name="Sumann I."/>
            <person name="Brachmann A.O."/>
            <person name="Schneeberger K."/>
            <person name="Ortiz-Merino R.A."/>
            <person name="Moreno-Beltran M."/>
            <person name="Schlaefli M."/>
            <person name="Kirner P."/>
            <person name="Santos Kron A."/>
            <person name="Wolfe K.H."/>
            <person name="Piel J."/>
            <person name="Ahrens C.H."/>
            <person name="Henk D."/>
            <person name="Freimoser F.M."/>
        </authorList>
    </citation>
    <scope>NUCLEOTIDE SEQUENCE [LARGE SCALE GENOMIC DNA]</scope>
    <source>
        <strain evidence="3">APC 1.2</strain>
    </source>
</reference>
<protein>
    <submittedName>
        <fullName evidence="2">Killer toxin-resistance protein 1</fullName>
    </submittedName>
</protein>
<feature type="chain" id="PRO_5020951335" evidence="1">
    <location>
        <begin position="19"/>
        <end position="120"/>
    </location>
</feature>